<accession>A0A6A6CN33</accession>
<gene>
    <name evidence="1" type="ORF">M409DRAFT_21201</name>
</gene>
<dbReference type="RefSeq" id="XP_033669340.1">
    <property type="nucleotide sequence ID" value="XM_033805746.1"/>
</dbReference>
<keyword evidence="2" id="KW-1185">Reference proteome</keyword>
<dbReference type="AlphaFoldDB" id="A0A6A6CN33"/>
<protein>
    <submittedName>
        <fullName evidence="1">Uncharacterized protein</fullName>
    </submittedName>
</protein>
<organism evidence="1 2">
    <name type="scientific">Zasmidium cellare ATCC 36951</name>
    <dbReference type="NCBI Taxonomy" id="1080233"/>
    <lineage>
        <taxon>Eukaryota</taxon>
        <taxon>Fungi</taxon>
        <taxon>Dikarya</taxon>
        <taxon>Ascomycota</taxon>
        <taxon>Pezizomycotina</taxon>
        <taxon>Dothideomycetes</taxon>
        <taxon>Dothideomycetidae</taxon>
        <taxon>Mycosphaerellales</taxon>
        <taxon>Mycosphaerellaceae</taxon>
        <taxon>Zasmidium</taxon>
    </lineage>
</organism>
<reference evidence="1" key="1">
    <citation type="journal article" date="2020" name="Stud. Mycol.">
        <title>101 Dothideomycetes genomes: a test case for predicting lifestyles and emergence of pathogens.</title>
        <authorList>
            <person name="Haridas S."/>
            <person name="Albert R."/>
            <person name="Binder M."/>
            <person name="Bloem J."/>
            <person name="Labutti K."/>
            <person name="Salamov A."/>
            <person name="Andreopoulos B."/>
            <person name="Baker S."/>
            <person name="Barry K."/>
            <person name="Bills G."/>
            <person name="Bluhm B."/>
            <person name="Cannon C."/>
            <person name="Castanera R."/>
            <person name="Culley D."/>
            <person name="Daum C."/>
            <person name="Ezra D."/>
            <person name="Gonzalez J."/>
            <person name="Henrissat B."/>
            <person name="Kuo A."/>
            <person name="Liang C."/>
            <person name="Lipzen A."/>
            <person name="Lutzoni F."/>
            <person name="Magnuson J."/>
            <person name="Mondo S."/>
            <person name="Nolan M."/>
            <person name="Ohm R."/>
            <person name="Pangilinan J."/>
            <person name="Park H.-J."/>
            <person name="Ramirez L."/>
            <person name="Alfaro M."/>
            <person name="Sun H."/>
            <person name="Tritt A."/>
            <person name="Yoshinaga Y."/>
            <person name="Zwiers L.-H."/>
            <person name="Turgeon B."/>
            <person name="Goodwin S."/>
            <person name="Spatafora J."/>
            <person name="Crous P."/>
            <person name="Grigoriev I."/>
        </authorList>
    </citation>
    <scope>NUCLEOTIDE SEQUENCE</scope>
    <source>
        <strain evidence="1">ATCC 36951</strain>
    </source>
</reference>
<dbReference type="GeneID" id="54559018"/>
<name>A0A6A6CN33_ZASCE</name>
<dbReference type="EMBL" id="ML993590">
    <property type="protein sequence ID" value="KAF2168451.1"/>
    <property type="molecule type" value="Genomic_DNA"/>
</dbReference>
<evidence type="ECO:0000313" key="2">
    <source>
        <dbReference type="Proteomes" id="UP000799537"/>
    </source>
</evidence>
<evidence type="ECO:0000313" key="1">
    <source>
        <dbReference type="EMBL" id="KAF2168451.1"/>
    </source>
</evidence>
<sequence length="212" mass="24326">MKNYTSNTSISLFSNLVFEELIVQQSADALKGPVAWRSHVQPTHPVSRIIEPPAGSNIPLTTSLLPDIRSDQARIADINAMAHSTSNSGFAHAPCFRISRRGKAKLVLQRESHRPSVLATAVVSNLATLSLRQRRLLRKWQRLKARLERDLRRSEDRSRVPSVREMDRLIKLISNIFFFGKLKRVKFEWNEGLEAREKILRGPRIWRQDTGR</sequence>
<proteinExistence type="predicted"/>
<dbReference type="Proteomes" id="UP000799537">
    <property type="component" value="Unassembled WGS sequence"/>
</dbReference>